<dbReference type="EMBL" id="JARJCM010000004">
    <property type="protein sequence ID" value="KAJ7045949.1"/>
    <property type="molecule type" value="Genomic_DNA"/>
</dbReference>
<comment type="caution">
    <text evidence="2">The sequence shown here is derived from an EMBL/GenBank/DDBJ whole genome shotgun (WGS) entry which is preliminary data.</text>
</comment>
<feature type="compositionally biased region" description="Acidic residues" evidence="1">
    <location>
        <begin position="763"/>
        <end position="775"/>
    </location>
</feature>
<evidence type="ECO:0000313" key="3">
    <source>
        <dbReference type="Proteomes" id="UP001218188"/>
    </source>
</evidence>
<accession>A0AAD6TG24</accession>
<feature type="region of interest" description="Disordered" evidence="1">
    <location>
        <begin position="1382"/>
        <end position="1407"/>
    </location>
</feature>
<feature type="compositionally biased region" description="Acidic residues" evidence="1">
    <location>
        <begin position="834"/>
        <end position="878"/>
    </location>
</feature>
<dbReference type="Proteomes" id="UP001218188">
    <property type="component" value="Unassembled WGS sequence"/>
</dbReference>
<organism evidence="2 3">
    <name type="scientific">Mycena alexandri</name>
    <dbReference type="NCBI Taxonomy" id="1745969"/>
    <lineage>
        <taxon>Eukaryota</taxon>
        <taxon>Fungi</taxon>
        <taxon>Dikarya</taxon>
        <taxon>Basidiomycota</taxon>
        <taxon>Agaricomycotina</taxon>
        <taxon>Agaricomycetes</taxon>
        <taxon>Agaricomycetidae</taxon>
        <taxon>Agaricales</taxon>
        <taxon>Marasmiineae</taxon>
        <taxon>Mycenaceae</taxon>
        <taxon>Mycena</taxon>
    </lineage>
</organism>
<dbReference type="InterPro" id="IPR016197">
    <property type="entry name" value="Chromo-like_dom_sf"/>
</dbReference>
<evidence type="ECO:0000313" key="2">
    <source>
        <dbReference type="EMBL" id="KAJ7045949.1"/>
    </source>
</evidence>
<feature type="region of interest" description="Disordered" evidence="1">
    <location>
        <begin position="1156"/>
        <end position="1199"/>
    </location>
</feature>
<protein>
    <recommendedName>
        <fullName evidence="4">Chromo domain-containing protein</fullName>
    </recommendedName>
</protein>
<reference evidence="2" key="1">
    <citation type="submission" date="2023-03" db="EMBL/GenBank/DDBJ databases">
        <title>Massive genome expansion in bonnet fungi (Mycena s.s.) driven by repeated elements and novel gene families across ecological guilds.</title>
        <authorList>
            <consortium name="Lawrence Berkeley National Laboratory"/>
            <person name="Harder C.B."/>
            <person name="Miyauchi S."/>
            <person name="Viragh M."/>
            <person name="Kuo A."/>
            <person name="Thoen E."/>
            <person name="Andreopoulos B."/>
            <person name="Lu D."/>
            <person name="Skrede I."/>
            <person name="Drula E."/>
            <person name="Henrissat B."/>
            <person name="Morin E."/>
            <person name="Kohler A."/>
            <person name="Barry K."/>
            <person name="LaButti K."/>
            <person name="Morin E."/>
            <person name="Salamov A."/>
            <person name="Lipzen A."/>
            <person name="Mereny Z."/>
            <person name="Hegedus B."/>
            <person name="Baldrian P."/>
            <person name="Stursova M."/>
            <person name="Weitz H."/>
            <person name="Taylor A."/>
            <person name="Grigoriev I.V."/>
            <person name="Nagy L.G."/>
            <person name="Martin F."/>
            <person name="Kauserud H."/>
        </authorList>
    </citation>
    <scope>NUCLEOTIDE SEQUENCE</scope>
    <source>
        <strain evidence="2">CBHHK200</strain>
    </source>
</reference>
<dbReference type="SUPFAM" id="SSF54160">
    <property type="entry name" value="Chromo domain-like"/>
    <property type="match status" value="1"/>
</dbReference>
<feature type="region of interest" description="Disordered" evidence="1">
    <location>
        <begin position="738"/>
        <end position="901"/>
    </location>
</feature>
<evidence type="ECO:0000256" key="1">
    <source>
        <dbReference type="SAM" id="MobiDB-lite"/>
    </source>
</evidence>
<gene>
    <name evidence="2" type="ORF">C8F04DRAFT_1066822</name>
</gene>
<dbReference type="Gene3D" id="2.40.50.40">
    <property type="match status" value="1"/>
</dbReference>
<proteinExistence type="predicted"/>
<evidence type="ECO:0008006" key="4">
    <source>
        <dbReference type="Google" id="ProtNLM"/>
    </source>
</evidence>
<sequence length="1821" mass="201648">MSGSTSSMDGAVSSEATDSEIRMDTVGVLEAMIATDTTGLLSNTLRPIITGLQQEQQDPNESTASLSTESARTVPLMYGMPLTGVQPIAPDVGEFVWEAHEYASTQGDETLPQVHEPAPSKTPPANCWYPQAPSFHLEENLGYRRGKVYWSNFYVEDKSIVRRHALCTINPPDIEATFDERGVFIEKPLPGMTRQIMGIPYIQRVNGNPHHTITVAVAQTSNSLERFGNGISTRVKVLEKELFILMFGSNPNGPPEDSIPALYNLGLKRNDRSSKPPPGSTSKDGSYSLAATVEKGQGQGCFQPAVQNSTPLAQQLIGRALTIVHELQQLIMPCCISKFEMEMIRFITDYNNIFVFGGLGPGATGLQLNVSSGLRDLLLSIGELQGRWHTDYGDEDSMWSMVILMLKLPPGSDPGPFMLGRFGLYIRETGLLIIYLVFRGNDLHSGYHPSYRPENQKAWIDKEAVEAAYDMCAPEQRCVLVPYATRVGVSRSAEVSVTPPVTFMNMGAPVLHKLHSRTFAEHGKPLLGSAHDRYTRLGREITWAFANALEHAGLTFDGPLTNLFQQLKYKDDEGNECTVGPPPFDLSVEEDARAVTRKRGLYAWHKQLSQKFLVPITKDMYRTVQACIKFQRESQEEMFAMVERRPIQSLTPHPHSGEPSELITDIIGRDFLGGKTVWQVRLLGNEEIITVAETKGDWLFQSPNREKLLNWIQRHLPLTSPALRKMYQRMLNGPKPILLPETPVSAPDESVERPRTPLFLPSDSDDEPSFSDLDWEFGTNGDVIWKDSENDTTVIGDGTGMDINSQDGEEHAPQDRVAGGEEDEGIAGRMDIDSQGEEDELEEESGGGDGEEEEIGSGGGEEENNTQGEEDQLEEDEQSNNFAGDDEHPEGEKVVTDEGQGAAEEGTFEIAGIVEYSDQNEQLWRVRWTGYRSKDDSWLGPEDFINAKDMFDAYNRQRGIIVRGRKRPHSPDAESVIESDSELPSITALVETSTAFQACVQLLSSVNIDQEMECMRRPGAASASIKLFNPAGLLTQMADLNITNTWISSYLQYDALSNDSSLIRITRLQEGVQLTGSLLHGLDQVSVLAHTMQWELGRILLIVYEWLTSTAPALVDALLLAQMRGAAVLNSTFPDFALLTDHVILYVEHFRQQATSERPKKKKKKGAADEGPVDADTTTESAADSIPLPGVTLPSGHVWPPTKLDEVPEDLYGLRTVSDSAKTVKMPPAPKRIYNTATAIQKIRHDCLLTLLCRELVWIPMGGVDKHMNTVSRRRAAPEDVHARLISRGAVVQCLVDACGEGILACNALFSVLKSPTTMFPQKINDDKRFVAAIALREEDTLRPLRNKLAEIIERDPDIPFYAEEMARLIHHRTLEFQHRHTLSEEQVDSPHTLPPPQRAVLPRAGGREKTRRIPVVKLSAADLVDAADQPVLFALPAVILREALSKMRKFNAVDEPLRRILDGQNPSTGSESRINLDHVNPARAASVNLQLLKKHLPGALVTTEWGLSNLLAWMITGQGYMTSTFLAQNPLFFFTNAQECINRFKEGAAANTTVVSQYLKSHPRAKLHSMKKLASYTVLVDPNVWGQASNHLTLNPTIPRSGGKTVSSEDKFSPCYMPVIPSTWTDFIGPLRNQDPVTYIGPRRTWLDAVQMIRSLGIDGVKGNGLTTLQLANNLVLLGICVEPTAAQMGAWIADNPGLGAFKGLVLLGFKINESDPAAIHAAFQVFYNHLDTYLSDDDKRLFTFGAIFVEHLLCKVQRWHERYAEGMPLTLLAFARGEVPSTVWIQGGNLSDPSCFPFPFGVESAALTEAIRQVMELKE</sequence>
<name>A0AAD6TG24_9AGAR</name>
<keyword evidence="3" id="KW-1185">Reference proteome</keyword>
<dbReference type="CDD" id="cd00024">
    <property type="entry name" value="CD_CSD"/>
    <property type="match status" value="1"/>
</dbReference>